<feature type="chain" id="PRO_5045804973" evidence="1">
    <location>
        <begin position="20"/>
        <end position="93"/>
    </location>
</feature>
<accession>A0ABU5VTE1</accession>
<organism evidence="2 3">
    <name type="scientific">Bacteriovorax antarcticus</name>
    <dbReference type="NCBI Taxonomy" id="3088717"/>
    <lineage>
        <taxon>Bacteria</taxon>
        <taxon>Pseudomonadati</taxon>
        <taxon>Bdellovibrionota</taxon>
        <taxon>Bacteriovoracia</taxon>
        <taxon>Bacteriovoracales</taxon>
        <taxon>Bacteriovoracaceae</taxon>
        <taxon>Bacteriovorax</taxon>
    </lineage>
</organism>
<evidence type="ECO:0000256" key="1">
    <source>
        <dbReference type="SAM" id="SignalP"/>
    </source>
</evidence>
<proteinExistence type="predicted"/>
<name>A0ABU5VTE1_9BACT</name>
<reference evidence="2 3" key="1">
    <citation type="submission" date="2023-11" db="EMBL/GenBank/DDBJ databases">
        <title>A Novel Polar Bacteriovorax (B. antarcticus) Isolated from the Biocrust in Antarctica.</title>
        <authorList>
            <person name="Mun W."/>
            <person name="Choi S.Y."/>
            <person name="Mitchell R.J."/>
        </authorList>
    </citation>
    <scope>NUCLEOTIDE SEQUENCE [LARGE SCALE GENOMIC DNA]</scope>
    <source>
        <strain evidence="2 3">PP10</strain>
    </source>
</reference>
<evidence type="ECO:0000313" key="3">
    <source>
        <dbReference type="Proteomes" id="UP001302274"/>
    </source>
</evidence>
<sequence>MRKLMMVLALALLSSTAFAADVKIDSYTYVNKERKVAELCGTVTGSEGPSTFVQITVDERSKRPAIYNTFAGPTGKFCTVVITYYGTAIAEAL</sequence>
<gene>
    <name evidence="2" type="ORF">SHI21_05585</name>
</gene>
<dbReference type="EMBL" id="JAYGJQ010000001">
    <property type="protein sequence ID" value="MEA9355658.1"/>
    <property type="molecule type" value="Genomic_DNA"/>
</dbReference>
<comment type="caution">
    <text evidence="2">The sequence shown here is derived from an EMBL/GenBank/DDBJ whole genome shotgun (WGS) entry which is preliminary data.</text>
</comment>
<dbReference type="RefSeq" id="WP_323575276.1">
    <property type="nucleotide sequence ID" value="NZ_JAYGJQ010000001.1"/>
</dbReference>
<feature type="signal peptide" evidence="1">
    <location>
        <begin position="1"/>
        <end position="19"/>
    </location>
</feature>
<dbReference type="Proteomes" id="UP001302274">
    <property type="component" value="Unassembled WGS sequence"/>
</dbReference>
<keyword evidence="3" id="KW-1185">Reference proteome</keyword>
<evidence type="ECO:0000313" key="2">
    <source>
        <dbReference type="EMBL" id="MEA9355658.1"/>
    </source>
</evidence>
<keyword evidence="1" id="KW-0732">Signal</keyword>
<protein>
    <submittedName>
        <fullName evidence="2">Uncharacterized protein</fullName>
    </submittedName>
</protein>